<sequence length="99" mass="11622">MNVIYLESLKKDLKKIKDKKLLKNLSAVFIKLEDVDDLLKISSVKKLSGHPDAYRIRIGDYRLGIYYNENKLSIARFTEINEVSIARFVKRNDIYKVFP</sequence>
<dbReference type="EMBL" id="OENE01000003">
    <property type="protein sequence ID" value="SOS58132.1"/>
    <property type="molecule type" value="Genomic_DNA"/>
</dbReference>
<organism evidence="1 2">
    <name type="scientific">Tenacibaculum finnmarkense genomovar ulcerans</name>
    <dbReference type="NCBI Taxonomy" id="2781388"/>
    <lineage>
        <taxon>Bacteria</taxon>
        <taxon>Pseudomonadati</taxon>
        <taxon>Bacteroidota</taxon>
        <taxon>Flavobacteriia</taxon>
        <taxon>Flavobacteriales</taxon>
        <taxon>Flavobacteriaceae</taxon>
        <taxon>Tenacibaculum</taxon>
        <taxon>Tenacibaculum finnmarkense</taxon>
    </lineage>
</organism>
<dbReference type="Gene3D" id="3.30.2310.20">
    <property type="entry name" value="RelE-like"/>
    <property type="match status" value="1"/>
</dbReference>
<evidence type="ECO:0008006" key="3">
    <source>
        <dbReference type="Google" id="ProtNLM"/>
    </source>
</evidence>
<dbReference type="Proteomes" id="UP000490060">
    <property type="component" value="Unassembled WGS sequence"/>
</dbReference>
<protein>
    <recommendedName>
        <fullName evidence="3">Plasmid stabilization protein</fullName>
    </recommendedName>
</protein>
<gene>
    <name evidence="1" type="ORF">TNO010_110106</name>
</gene>
<accession>A0A2I2LD43</accession>
<dbReference type="AlphaFoldDB" id="A0A2I2LD43"/>
<dbReference type="InterPro" id="IPR035093">
    <property type="entry name" value="RelE/ParE_toxin_dom_sf"/>
</dbReference>
<proteinExistence type="predicted"/>
<name>A0A2I2LD43_9FLAO</name>
<dbReference type="SUPFAM" id="SSF143011">
    <property type="entry name" value="RelE-like"/>
    <property type="match status" value="1"/>
</dbReference>
<dbReference type="RefSeq" id="WP_172504732.1">
    <property type="nucleotide sequence ID" value="NZ_JAJHTE010000021.1"/>
</dbReference>
<evidence type="ECO:0000313" key="1">
    <source>
        <dbReference type="EMBL" id="SOS58132.1"/>
    </source>
</evidence>
<evidence type="ECO:0000313" key="2">
    <source>
        <dbReference type="Proteomes" id="UP000490060"/>
    </source>
</evidence>
<reference evidence="1 2" key="1">
    <citation type="submission" date="2017-11" db="EMBL/GenBank/DDBJ databases">
        <authorList>
            <person name="Duchaud E."/>
        </authorList>
    </citation>
    <scope>NUCLEOTIDE SEQUENCE [LARGE SCALE GENOMIC DNA]</scope>
    <source>
        <strain evidence="1 2">TNO010</strain>
    </source>
</reference>